<evidence type="ECO:0000313" key="2">
    <source>
        <dbReference type="Proteomes" id="UP000827952"/>
    </source>
</evidence>
<proteinExistence type="predicted"/>
<protein>
    <submittedName>
        <fullName evidence="1">RNAP1 subunit A</fullName>
    </submittedName>
</protein>
<sequence>MAINPANTPSSFAEAYNLQQQSPNTTGGTSAKDKPKTKIWLNVGYPIQVKYTDEQGNEAVREDFISLPLGLSLDDQKPRDLSRITNEEYRNRMAAQNNLLEQLQKGAAELAPGEARIVKLCIQMRHINEDKEAPPVESNPFIKDVDGGLFM</sequence>
<dbReference type="EMBL" id="OK149171">
    <property type="protein sequence ID" value="UCR75553.1"/>
    <property type="molecule type" value="Genomic_DNA"/>
</dbReference>
<keyword evidence="2" id="KW-1185">Reference proteome</keyword>
<evidence type="ECO:0000313" key="1">
    <source>
        <dbReference type="EMBL" id="UCR75553.1"/>
    </source>
</evidence>
<organism evidence="1 2">
    <name type="scientific">Alcaligenes phage vB_Af_QDWS595</name>
    <dbReference type="NCBI Taxonomy" id="2877946"/>
    <lineage>
        <taxon>Viruses</taxon>
        <taxon>Duplodnaviria</taxon>
        <taxon>Heunggongvirae</taxon>
        <taxon>Uroviricota</taxon>
        <taxon>Caudoviricetes</taxon>
        <taxon>Schitoviridae</taxon>
        <taxon>Petruschkyvirus</taxon>
        <taxon>Petruschkyvirus QDWS595</taxon>
    </lineage>
</organism>
<dbReference type="Proteomes" id="UP000827952">
    <property type="component" value="Segment"/>
</dbReference>
<reference evidence="1" key="1">
    <citation type="submission" date="2021-09" db="EMBL/GenBank/DDBJ databases">
        <title>Complete genome analysis of a novel Alcaligenes phage vB_Af_QDWS595.</title>
        <authorList>
            <person name="Jing Y."/>
            <person name="Wang J."/>
        </authorList>
    </citation>
    <scope>NUCLEOTIDE SEQUENCE</scope>
</reference>
<name>A0AAE9BZV4_9CAUD</name>
<accession>A0AAE9BZV4</accession>
<gene>
    <name evidence="1" type="ORF">vBAfaPQDWS595_69</name>
</gene>